<sequence length="88" mass="10168">MFLLAWVYLLLLLDSPLQVKSNNISSYLRVYHHQPWNGKHSGRSIPSYVNIFAGEHHVFGNDTYDAQDLLDLHKNEFGRTPRQIKSAS</sequence>
<dbReference type="Proteomes" id="UP001500889">
    <property type="component" value="Chromosome E"/>
</dbReference>
<feature type="chain" id="PRO_5043605696" evidence="1">
    <location>
        <begin position="22"/>
        <end position="88"/>
    </location>
</feature>
<name>A0AAU9G6E4_DROMD</name>
<evidence type="ECO:0000256" key="1">
    <source>
        <dbReference type="SAM" id="SignalP"/>
    </source>
</evidence>
<dbReference type="EMBL" id="AP029267">
    <property type="protein sequence ID" value="BFG03498.1"/>
    <property type="molecule type" value="Genomic_DNA"/>
</dbReference>
<evidence type="ECO:0000313" key="2">
    <source>
        <dbReference type="EMBL" id="BFG03498.1"/>
    </source>
</evidence>
<gene>
    <name evidence="2" type="ORF">DMAD_02738</name>
</gene>
<accession>A0AAU9G6E4</accession>
<proteinExistence type="predicted"/>
<keyword evidence="3" id="KW-1185">Reference proteome</keyword>
<protein>
    <submittedName>
        <fullName evidence="2">Uncharacterized protein</fullName>
    </submittedName>
</protein>
<feature type="signal peptide" evidence="1">
    <location>
        <begin position="1"/>
        <end position="21"/>
    </location>
</feature>
<evidence type="ECO:0000313" key="3">
    <source>
        <dbReference type="Proteomes" id="UP001500889"/>
    </source>
</evidence>
<keyword evidence="1" id="KW-0732">Signal</keyword>
<reference evidence="2 3" key="1">
    <citation type="submission" date="2024-02" db="EMBL/GenBank/DDBJ databases">
        <title>A chromosome-level genome assembly of Drosophila madeirensis, a fruit fly species endemic to Madeira island.</title>
        <authorList>
            <person name="Tomihara K."/>
            <person name="Llopart A."/>
            <person name="Yamamoto D."/>
        </authorList>
    </citation>
    <scope>NUCLEOTIDE SEQUENCE [LARGE SCALE GENOMIC DNA]</scope>
    <source>
        <strain evidence="2 3">RF1</strain>
    </source>
</reference>
<organism evidence="2 3">
    <name type="scientific">Drosophila madeirensis</name>
    <name type="common">Fruit fly</name>
    <dbReference type="NCBI Taxonomy" id="30013"/>
    <lineage>
        <taxon>Eukaryota</taxon>
        <taxon>Metazoa</taxon>
        <taxon>Ecdysozoa</taxon>
        <taxon>Arthropoda</taxon>
        <taxon>Hexapoda</taxon>
        <taxon>Insecta</taxon>
        <taxon>Pterygota</taxon>
        <taxon>Neoptera</taxon>
        <taxon>Endopterygota</taxon>
        <taxon>Diptera</taxon>
        <taxon>Brachycera</taxon>
        <taxon>Muscomorpha</taxon>
        <taxon>Ephydroidea</taxon>
        <taxon>Drosophilidae</taxon>
        <taxon>Drosophila</taxon>
        <taxon>Sophophora</taxon>
    </lineage>
</organism>
<dbReference type="AlphaFoldDB" id="A0AAU9G6E4"/>